<protein>
    <submittedName>
        <fullName evidence="2">Uncharacterized protein</fullName>
    </submittedName>
</protein>
<dbReference type="EMBL" id="MU802847">
    <property type="protein sequence ID" value="KAJ3978663.1"/>
    <property type="molecule type" value="Genomic_DNA"/>
</dbReference>
<evidence type="ECO:0000256" key="1">
    <source>
        <dbReference type="SAM" id="Phobius"/>
    </source>
</evidence>
<accession>A0AA38PN34</accession>
<dbReference type="Proteomes" id="UP001163850">
    <property type="component" value="Unassembled WGS sequence"/>
</dbReference>
<reference evidence="2" key="1">
    <citation type="submission" date="2022-08" db="EMBL/GenBank/DDBJ databases">
        <authorList>
            <consortium name="DOE Joint Genome Institute"/>
            <person name="Min B."/>
            <person name="Riley R."/>
            <person name="Sierra-Patev S."/>
            <person name="Naranjo-Ortiz M."/>
            <person name="Looney B."/>
            <person name="Konkel Z."/>
            <person name="Slot J.C."/>
            <person name="Sakamoto Y."/>
            <person name="Steenwyk J.L."/>
            <person name="Rokas A."/>
            <person name="Carro J."/>
            <person name="Camarero S."/>
            <person name="Ferreira P."/>
            <person name="Molpeceres G."/>
            <person name="Ruiz-Duenas F.J."/>
            <person name="Serrano A."/>
            <person name="Henrissat B."/>
            <person name="Drula E."/>
            <person name="Hughes K.W."/>
            <person name="Mata J.L."/>
            <person name="Ishikawa N.K."/>
            <person name="Vargas-Isla R."/>
            <person name="Ushijima S."/>
            <person name="Smith C.A."/>
            <person name="Ahrendt S."/>
            <person name="Andreopoulos W."/>
            <person name="He G."/>
            <person name="Labutti K."/>
            <person name="Lipzen A."/>
            <person name="Ng V."/>
            <person name="Sandor L."/>
            <person name="Barry K."/>
            <person name="Martinez A.T."/>
            <person name="Xiao Y."/>
            <person name="Gibbons J.G."/>
            <person name="Terashima K."/>
            <person name="Hibbett D.S."/>
            <person name="Grigoriev I.V."/>
        </authorList>
    </citation>
    <scope>NUCLEOTIDE SEQUENCE</scope>
    <source>
        <strain evidence="2">TFB7829</strain>
    </source>
</reference>
<comment type="caution">
    <text evidence="2">The sequence shown here is derived from an EMBL/GenBank/DDBJ whole genome shotgun (WGS) entry which is preliminary data.</text>
</comment>
<organism evidence="2 3">
    <name type="scientific">Lentinula detonsa</name>
    <dbReference type="NCBI Taxonomy" id="2804962"/>
    <lineage>
        <taxon>Eukaryota</taxon>
        <taxon>Fungi</taxon>
        <taxon>Dikarya</taxon>
        <taxon>Basidiomycota</taxon>
        <taxon>Agaricomycotina</taxon>
        <taxon>Agaricomycetes</taxon>
        <taxon>Agaricomycetidae</taxon>
        <taxon>Agaricales</taxon>
        <taxon>Marasmiineae</taxon>
        <taxon>Omphalotaceae</taxon>
        <taxon>Lentinula</taxon>
    </lineage>
</organism>
<gene>
    <name evidence="2" type="ORF">F5890DRAFT_1655110</name>
</gene>
<sequence length="402" mass="44465">MLTGGWSRDCEHFTFFLTFFLTFHYPLSPPSKTPNGATDKPRFQKFRPAIKDDKRVHVGLICNISRTLHPFTQNNGSAGWKINWDMIGVAKVLRLQEFGRLISETNELVDSFAAIPACYTPQAIPVANESTFDSFAAFPARYTPQAFPAANESTFDSFVAAFDSFAAIPARYTPQAFPAANESTLDSFAAFLAHYTPQAFPAANESTLDSFAAAFDSFVRLAFPAAFPAHYTPQAFNAATFPARYTPQAFPAANESTFDSFAAVFNSFVRLVCSISCTLHPTGIPCSKRVHRLVCSTSFTHSFAAPPSPTRPTANKSALDSFAASYPRATPYLSPSTFDSLSRPTKQNGCPSLMRLNPLSMSCIDFFMQRRFVLTMLVMFEPLYQIIIVVLVQLLIVQVWDP</sequence>
<feature type="transmembrane region" description="Helical" evidence="1">
    <location>
        <begin position="372"/>
        <end position="396"/>
    </location>
</feature>
<proteinExistence type="predicted"/>
<keyword evidence="1" id="KW-0472">Membrane</keyword>
<dbReference type="AlphaFoldDB" id="A0AA38PN34"/>
<keyword evidence="1" id="KW-1133">Transmembrane helix</keyword>
<evidence type="ECO:0000313" key="3">
    <source>
        <dbReference type="Proteomes" id="UP001163850"/>
    </source>
</evidence>
<name>A0AA38PN34_9AGAR</name>
<keyword evidence="1" id="KW-0812">Transmembrane</keyword>
<evidence type="ECO:0000313" key="2">
    <source>
        <dbReference type="EMBL" id="KAJ3978663.1"/>
    </source>
</evidence>